<dbReference type="PANTHER" id="PTHR10151:SF120">
    <property type="entry name" value="BIS(5'-ADENOSYL)-TRIPHOSPHATASE"/>
    <property type="match status" value="1"/>
</dbReference>
<keyword evidence="3" id="KW-1185">Reference proteome</keyword>
<accession>A0ABS8UBC0</accession>
<sequence>MRMPRSTCLRAFALLPLLLLTACATVAPPSDSDAMSASTPVADARPTLLLVSLDGLRPDYLGRGETPHLDALARDGVQAWMRPSYPSLTFPNHYTLVTGLRPDHHGLIHNSMVDSTLGDFRLSDREAVGNGAWYGDGEPLWVTAENAGLRTATLSWPGSEAPVHGVRPTRWYPFDDTRPLDTRVDMVLDWLSEPAATRPAFATLYFEHTDSAGHNYGPDSPQLHAALQAVDAALGRLVDGLRTRGLQDRVNLVVVSDHGMAEVPPGQAIAVEDIVTMEEARVTSTGQVIGIMPNAGLEAQVERKLLGAHAQYDCWRKGEMPARWKFGTHPRVPPIVCQMHKGWDAVPRDALARRPTHTRGSHGYDPDLPEMRAVFIANGPAFRRGVTLEGFDNVDLYPMLARLIGVTPAKNDGNAETLVPALRDGVR</sequence>
<dbReference type="PANTHER" id="PTHR10151">
    <property type="entry name" value="ECTONUCLEOTIDE PYROPHOSPHATASE/PHOSPHODIESTERASE"/>
    <property type="match status" value="1"/>
</dbReference>
<dbReference type="SUPFAM" id="SSF53649">
    <property type="entry name" value="Alkaline phosphatase-like"/>
    <property type="match status" value="1"/>
</dbReference>
<dbReference type="PROSITE" id="PS51257">
    <property type="entry name" value="PROKAR_LIPOPROTEIN"/>
    <property type="match status" value="1"/>
</dbReference>
<organism evidence="2 3">
    <name type="scientific">Luteimonas fraxinea</name>
    <dbReference type="NCBI Taxonomy" id="2901869"/>
    <lineage>
        <taxon>Bacteria</taxon>
        <taxon>Pseudomonadati</taxon>
        <taxon>Pseudomonadota</taxon>
        <taxon>Gammaproteobacteria</taxon>
        <taxon>Lysobacterales</taxon>
        <taxon>Lysobacteraceae</taxon>
        <taxon>Luteimonas</taxon>
    </lineage>
</organism>
<keyword evidence="1" id="KW-0732">Signal</keyword>
<dbReference type="Gene3D" id="3.40.720.10">
    <property type="entry name" value="Alkaline Phosphatase, subunit A"/>
    <property type="match status" value="1"/>
</dbReference>
<name>A0ABS8UBC0_9GAMM</name>
<gene>
    <name evidence="2" type="ORF">LTT95_03725</name>
</gene>
<feature type="chain" id="PRO_5047213806" evidence="1">
    <location>
        <begin position="27"/>
        <end position="427"/>
    </location>
</feature>
<dbReference type="Gene3D" id="3.30.1360.180">
    <property type="match status" value="1"/>
</dbReference>
<dbReference type="EMBL" id="JAJQKU010000001">
    <property type="protein sequence ID" value="MCD9096046.1"/>
    <property type="molecule type" value="Genomic_DNA"/>
</dbReference>
<evidence type="ECO:0000313" key="3">
    <source>
        <dbReference type="Proteomes" id="UP001430360"/>
    </source>
</evidence>
<comment type="caution">
    <text evidence="2">The sequence shown here is derived from an EMBL/GenBank/DDBJ whole genome shotgun (WGS) entry which is preliminary data.</text>
</comment>
<protein>
    <submittedName>
        <fullName evidence="2">Ectonucleotide pyrophosphatase/phosphodiesterase</fullName>
    </submittedName>
</protein>
<dbReference type="InterPro" id="IPR017850">
    <property type="entry name" value="Alkaline_phosphatase_core_sf"/>
</dbReference>
<dbReference type="CDD" id="cd16018">
    <property type="entry name" value="Enpp"/>
    <property type="match status" value="1"/>
</dbReference>
<evidence type="ECO:0000256" key="1">
    <source>
        <dbReference type="SAM" id="SignalP"/>
    </source>
</evidence>
<dbReference type="RefSeq" id="WP_232148076.1">
    <property type="nucleotide sequence ID" value="NZ_CP089507.1"/>
</dbReference>
<feature type="signal peptide" evidence="1">
    <location>
        <begin position="1"/>
        <end position="26"/>
    </location>
</feature>
<reference evidence="2" key="1">
    <citation type="submission" date="2021-12" db="EMBL/GenBank/DDBJ databases">
        <authorList>
            <person name="Ulrich A."/>
        </authorList>
    </citation>
    <scope>NUCLEOTIDE SEQUENCE</scope>
    <source>
        <strain evidence="2">A1P009</strain>
    </source>
</reference>
<dbReference type="InterPro" id="IPR002591">
    <property type="entry name" value="Phosphodiest/P_Trfase"/>
</dbReference>
<dbReference type="Pfam" id="PF01663">
    <property type="entry name" value="Phosphodiest"/>
    <property type="match status" value="1"/>
</dbReference>
<proteinExistence type="predicted"/>
<reference evidence="2" key="2">
    <citation type="journal article" date="2022" name="Syst. Appl. Microbiol.">
        <title>Physiological and genomic characterisation of Luteimonas fraxinea sp. nov., a bacterial species associated with trees tolerant to ash dieback.</title>
        <authorList>
            <person name="Ulrich K."/>
            <person name="Becker R."/>
            <person name="Behrendt U."/>
            <person name="Kube M."/>
            <person name="Schneck V."/>
            <person name="Ulrich A."/>
        </authorList>
    </citation>
    <scope>NUCLEOTIDE SEQUENCE</scope>
    <source>
        <strain evidence="2">A1P009</strain>
    </source>
</reference>
<dbReference type="Proteomes" id="UP001430360">
    <property type="component" value="Unassembled WGS sequence"/>
</dbReference>
<evidence type="ECO:0000313" key="2">
    <source>
        <dbReference type="EMBL" id="MCD9096046.1"/>
    </source>
</evidence>